<proteinExistence type="predicted"/>
<feature type="compositionally biased region" description="Acidic residues" evidence="1">
    <location>
        <begin position="74"/>
        <end position="83"/>
    </location>
</feature>
<dbReference type="AlphaFoldDB" id="A0ABD1D6R0"/>
<feature type="compositionally biased region" description="Polar residues" evidence="1">
    <location>
        <begin position="146"/>
        <end position="166"/>
    </location>
</feature>
<sequence length="187" mass="19912">MAVSYDELTLIADLFGDAPAESGRVFSQFGLTTVDLEQFETNPTQDPAPPEEGLSQDYIEVKFIPDRETGSESVENDPDDEEVNPGVLETSSLEEPKIIVQSHHGSGTLQPKSSLQRSAEFDSTAAGSQEVIVASTPQAADKSRAADTSQEADTSKAADTSQTAGTTHVDVDIPDAGLTKQLEERVS</sequence>
<reference evidence="2 3" key="1">
    <citation type="submission" date="2024-05" db="EMBL/GenBank/DDBJ databases">
        <title>Culex pipiens pipiens assembly and annotation.</title>
        <authorList>
            <person name="Alout H."/>
            <person name="Durand T."/>
        </authorList>
    </citation>
    <scope>NUCLEOTIDE SEQUENCE [LARGE SCALE GENOMIC DNA]</scope>
    <source>
        <strain evidence="2">HA-2024</strain>
        <tissue evidence="2">Whole body</tissue>
    </source>
</reference>
<protein>
    <submittedName>
        <fullName evidence="2">Uncharacterized protein</fullName>
    </submittedName>
</protein>
<feature type="compositionally biased region" description="Polar residues" evidence="1">
    <location>
        <begin position="103"/>
        <end position="117"/>
    </location>
</feature>
<organism evidence="2 3">
    <name type="scientific">Culex pipiens pipiens</name>
    <name type="common">Northern house mosquito</name>
    <dbReference type="NCBI Taxonomy" id="38569"/>
    <lineage>
        <taxon>Eukaryota</taxon>
        <taxon>Metazoa</taxon>
        <taxon>Ecdysozoa</taxon>
        <taxon>Arthropoda</taxon>
        <taxon>Hexapoda</taxon>
        <taxon>Insecta</taxon>
        <taxon>Pterygota</taxon>
        <taxon>Neoptera</taxon>
        <taxon>Endopterygota</taxon>
        <taxon>Diptera</taxon>
        <taxon>Nematocera</taxon>
        <taxon>Culicoidea</taxon>
        <taxon>Culicidae</taxon>
        <taxon>Culicinae</taxon>
        <taxon>Culicini</taxon>
        <taxon>Culex</taxon>
        <taxon>Culex</taxon>
    </lineage>
</organism>
<evidence type="ECO:0000256" key="1">
    <source>
        <dbReference type="SAM" id="MobiDB-lite"/>
    </source>
</evidence>
<dbReference type="EMBL" id="JBEHCU010007193">
    <property type="protein sequence ID" value="KAL1395318.1"/>
    <property type="molecule type" value="Genomic_DNA"/>
</dbReference>
<evidence type="ECO:0000313" key="3">
    <source>
        <dbReference type="Proteomes" id="UP001562425"/>
    </source>
</evidence>
<accession>A0ABD1D6R0</accession>
<gene>
    <name evidence="2" type="ORF">pipiens_011340</name>
</gene>
<name>A0ABD1D6R0_CULPP</name>
<feature type="region of interest" description="Disordered" evidence="1">
    <location>
        <begin position="64"/>
        <end position="187"/>
    </location>
</feature>
<comment type="caution">
    <text evidence="2">The sequence shown here is derived from an EMBL/GenBank/DDBJ whole genome shotgun (WGS) entry which is preliminary data.</text>
</comment>
<keyword evidence="3" id="KW-1185">Reference proteome</keyword>
<dbReference type="Proteomes" id="UP001562425">
    <property type="component" value="Unassembled WGS sequence"/>
</dbReference>
<evidence type="ECO:0000313" key="2">
    <source>
        <dbReference type="EMBL" id="KAL1395318.1"/>
    </source>
</evidence>